<feature type="compositionally biased region" description="Basic and acidic residues" evidence="1">
    <location>
        <begin position="45"/>
        <end position="56"/>
    </location>
</feature>
<protein>
    <submittedName>
        <fullName evidence="2">Uncharacterized protein</fullName>
    </submittedName>
</protein>
<reference evidence="2" key="1">
    <citation type="submission" date="2022-07" db="EMBL/GenBank/DDBJ databases">
        <title>Chromosome-level genome of Muraenolepis orangiensis.</title>
        <authorList>
            <person name="Kim J."/>
        </authorList>
    </citation>
    <scope>NUCLEOTIDE SEQUENCE</scope>
    <source>
        <strain evidence="2">KU_S4_2022</strain>
        <tissue evidence="2">Muscle</tissue>
    </source>
</reference>
<sequence length="109" mass="12322">MVEEGLFKGAVWKLFEWNGYFVEIPQRSVWERTERPIEPVPSEEQEQHIDGTKDHDYCSVPQPSALDMAASTAEDLSKKVEESEKGNTGVTCPEEFGLQRFAGSDTDIQ</sequence>
<feature type="region of interest" description="Disordered" evidence="1">
    <location>
        <begin position="36"/>
        <end position="56"/>
    </location>
</feature>
<name>A0A9Q0D8H9_9TELE</name>
<comment type="caution">
    <text evidence="2">The sequence shown here is derived from an EMBL/GenBank/DDBJ whole genome shotgun (WGS) entry which is preliminary data.</text>
</comment>
<evidence type="ECO:0000256" key="1">
    <source>
        <dbReference type="SAM" id="MobiDB-lite"/>
    </source>
</evidence>
<dbReference type="AlphaFoldDB" id="A0A9Q0D8H9"/>
<evidence type="ECO:0000313" key="3">
    <source>
        <dbReference type="Proteomes" id="UP001148018"/>
    </source>
</evidence>
<gene>
    <name evidence="2" type="ORF">NHX12_015971</name>
</gene>
<evidence type="ECO:0000313" key="2">
    <source>
        <dbReference type="EMBL" id="KAJ3582032.1"/>
    </source>
</evidence>
<keyword evidence="3" id="KW-1185">Reference proteome</keyword>
<organism evidence="2 3">
    <name type="scientific">Muraenolepis orangiensis</name>
    <name type="common">Patagonian moray cod</name>
    <dbReference type="NCBI Taxonomy" id="630683"/>
    <lineage>
        <taxon>Eukaryota</taxon>
        <taxon>Metazoa</taxon>
        <taxon>Chordata</taxon>
        <taxon>Craniata</taxon>
        <taxon>Vertebrata</taxon>
        <taxon>Euteleostomi</taxon>
        <taxon>Actinopterygii</taxon>
        <taxon>Neopterygii</taxon>
        <taxon>Teleostei</taxon>
        <taxon>Neoteleostei</taxon>
        <taxon>Acanthomorphata</taxon>
        <taxon>Zeiogadaria</taxon>
        <taxon>Gadariae</taxon>
        <taxon>Gadiformes</taxon>
        <taxon>Muraenolepidoidei</taxon>
        <taxon>Muraenolepididae</taxon>
        <taxon>Muraenolepis</taxon>
    </lineage>
</organism>
<dbReference type="OrthoDB" id="8392045at2759"/>
<accession>A0A9Q0D8H9</accession>
<dbReference type="EMBL" id="JANIIK010001672">
    <property type="protein sequence ID" value="KAJ3582032.1"/>
    <property type="molecule type" value="Genomic_DNA"/>
</dbReference>
<proteinExistence type="predicted"/>
<dbReference type="Proteomes" id="UP001148018">
    <property type="component" value="Unassembled WGS sequence"/>
</dbReference>